<organism evidence="3 4">
    <name type="scientific">Algoriphagus hitonicola</name>
    <dbReference type="NCBI Taxonomy" id="435880"/>
    <lineage>
        <taxon>Bacteria</taxon>
        <taxon>Pseudomonadati</taxon>
        <taxon>Bacteroidota</taxon>
        <taxon>Cytophagia</taxon>
        <taxon>Cytophagales</taxon>
        <taxon>Cyclobacteriaceae</taxon>
        <taxon>Algoriphagus</taxon>
    </lineage>
</organism>
<evidence type="ECO:0000313" key="4">
    <source>
        <dbReference type="Proteomes" id="UP000199642"/>
    </source>
</evidence>
<dbReference type="InterPro" id="IPR050834">
    <property type="entry name" value="Glycosyltransf_2"/>
</dbReference>
<name>A0A1I2XYV6_9BACT</name>
<dbReference type="Gene3D" id="3.90.550.10">
    <property type="entry name" value="Spore Coat Polysaccharide Biosynthesis Protein SpsA, Chain A"/>
    <property type="match status" value="1"/>
</dbReference>
<keyword evidence="1" id="KW-0812">Transmembrane</keyword>
<dbReference type="GO" id="GO:0016740">
    <property type="term" value="F:transferase activity"/>
    <property type="evidence" value="ECO:0007669"/>
    <property type="project" value="UniProtKB-KW"/>
</dbReference>
<keyword evidence="3" id="KW-0808">Transferase</keyword>
<gene>
    <name evidence="3" type="ORF">SAMN04487988_12414</name>
</gene>
<keyword evidence="4" id="KW-1185">Reference proteome</keyword>
<sequence length="320" mass="36596">MFFSVIIPVYNRPKDLKELLQSLTRQAYKNFEVIVIEDGSQHTAESVCGKFYQELQLTYKFQENQGQGFARNHGMKLATGEFFIILDSDVILPPEYLDNLNRILTKRKLDAFGGPDAASEDFSNMQKAMDFAMTSFWTTGGIRGKMKDKSNYQARGFNMGFSRHVFEKIGGFIDPNRGEDIELSMRIKKAGFKLELIPEAFVYHKRKNTWSSFARQAYSFGQNRVNVSRFHPEAIQSVHFLPTFFLAYLLLGILSLGFNLTFAWLFWLGLFVWTLLVFISASWLHRSILVGFLALICSFTQLVGYGSGLLIGLISKKRFG</sequence>
<dbReference type="InterPro" id="IPR001173">
    <property type="entry name" value="Glyco_trans_2-like"/>
</dbReference>
<evidence type="ECO:0000259" key="2">
    <source>
        <dbReference type="Pfam" id="PF00535"/>
    </source>
</evidence>
<feature type="domain" description="Glycosyltransferase 2-like" evidence="2">
    <location>
        <begin position="4"/>
        <end position="169"/>
    </location>
</feature>
<reference evidence="4" key="1">
    <citation type="submission" date="2016-10" db="EMBL/GenBank/DDBJ databases">
        <authorList>
            <person name="Varghese N."/>
            <person name="Submissions S."/>
        </authorList>
    </citation>
    <scope>NUCLEOTIDE SEQUENCE [LARGE SCALE GENOMIC DNA]</scope>
    <source>
        <strain evidence="4">DSM 19315</strain>
    </source>
</reference>
<feature type="transmembrane region" description="Helical" evidence="1">
    <location>
        <begin position="265"/>
        <end position="284"/>
    </location>
</feature>
<accession>A0A1I2XYV6</accession>
<dbReference type="STRING" id="435880.SAMN04487988_12414"/>
<dbReference type="InterPro" id="IPR029044">
    <property type="entry name" value="Nucleotide-diphossugar_trans"/>
</dbReference>
<dbReference type="EMBL" id="FOPC01000024">
    <property type="protein sequence ID" value="SFH17251.1"/>
    <property type="molecule type" value="Genomic_DNA"/>
</dbReference>
<dbReference type="SUPFAM" id="SSF53448">
    <property type="entry name" value="Nucleotide-diphospho-sugar transferases"/>
    <property type="match status" value="1"/>
</dbReference>
<keyword evidence="1" id="KW-1133">Transmembrane helix</keyword>
<proteinExistence type="predicted"/>
<dbReference type="Proteomes" id="UP000199642">
    <property type="component" value="Unassembled WGS sequence"/>
</dbReference>
<dbReference type="PANTHER" id="PTHR43685:SF3">
    <property type="entry name" value="SLR2126 PROTEIN"/>
    <property type="match status" value="1"/>
</dbReference>
<dbReference type="Pfam" id="PF00535">
    <property type="entry name" value="Glycos_transf_2"/>
    <property type="match status" value="1"/>
</dbReference>
<keyword evidence="1" id="KW-0472">Membrane</keyword>
<protein>
    <submittedName>
        <fullName evidence="3">Glycosyl transferase family 2</fullName>
    </submittedName>
</protein>
<dbReference type="PANTHER" id="PTHR43685">
    <property type="entry name" value="GLYCOSYLTRANSFERASE"/>
    <property type="match status" value="1"/>
</dbReference>
<evidence type="ECO:0000256" key="1">
    <source>
        <dbReference type="SAM" id="Phobius"/>
    </source>
</evidence>
<feature type="transmembrane region" description="Helical" evidence="1">
    <location>
        <begin position="238"/>
        <end position="258"/>
    </location>
</feature>
<evidence type="ECO:0000313" key="3">
    <source>
        <dbReference type="EMBL" id="SFH17251.1"/>
    </source>
</evidence>
<dbReference type="AlphaFoldDB" id="A0A1I2XYV6"/>
<dbReference type="RefSeq" id="WP_092794857.1">
    <property type="nucleotide sequence ID" value="NZ_FOPC01000024.1"/>
</dbReference>
<feature type="transmembrane region" description="Helical" evidence="1">
    <location>
        <begin position="290"/>
        <end position="314"/>
    </location>
</feature>
<dbReference type="OrthoDB" id="9813550at2"/>